<protein>
    <submittedName>
        <fullName evidence="2">Uncharacterized protein</fullName>
    </submittedName>
</protein>
<gene>
    <name evidence="2" type="ORF">EYF80_058289</name>
</gene>
<evidence type="ECO:0000313" key="2">
    <source>
        <dbReference type="EMBL" id="TNN31558.1"/>
    </source>
</evidence>
<dbReference type="Proteomes" id="UP000314294">
    <property type="component" value="Unassembled WGS sequence"/>
</dbReference>
<evidence type="ECO:0000256" key="1">
    <source>
        <dbReference type="SAM" id="MobiDB-lite"/>
    </source>
</evidence>
<feature type="compositionally biased region" description="Basic and acidic residues" evidence="1">
    <location>
        <begin position="21"/>
        <end position="34"/>
    </location>
</feature>
<reference evidence="2 3" key="1">
    <citation type="submission" date="2019-03" db="EMBL/GenBank/DDBJ databases">
        <title>First draft genome of Liparis tanakae, snailfish: a comprehensive survey of snailfish specific genes.</title>
        <authorList>
            <person name="Kim W."/>
            <person name="Song I."/>
            <person name="Jeong J.-H."/>
            <person name="Kim D."/>
            <person name="Kim S."/>
            <person name="Ryu S."/>
            <person name="Song J.Y."/>
            <person name="Lee S.K."/>
        </authorList>
    </citation>
    <scope>NUCLEOTIDE SEQUENCE [LARGE SCALE GENOMIC DNA]</scope>
    <source>
        <tissue evidence="2">Muscle</tissue>
    </source>
</reference>
<accession>A0A4Z2ERX4</accession>
<sequence>MGKGCREGGGEGVRGEGMGRGCREGKRELEKRGWGEGAGRAGGSRRRWDGERVQGGQEGVGGDGMVRGCREGRRESEKKG</sequence>
<proteinExistence type="predicted"/>
<comment type="caution">
    <text evidence="2">The sequence shown here is derived from an EMBL/GenBank/DDBJ whole genome shotgun (WGS) entry which is preliminary data.</text>
</comment>
<feature type="region of interest" description="Disordered" evidence="1">
    <location>
        <begin position="1"/>
        <end position="80"/>
    </location>
</feature>
<organism evidence="2 3">
    <name type="scientific">Liparis tanakae</name>
    <name type="common">Tanaka's snailfish</name>
    <dbReference type="NCBI Taxonomy" id="230148"/>
    <lineage>
        <taxon>Eukaryota</taxon>
        <taxon>Metazoa</taxon>
        <taxon>Chordata</taxon>
        <taxon>Craniata</taxon>
        <taxon>Vertebrata</taxon>
        <taxon>Euteleostomi</taxon>
        <taxon>Actinopterygii</taxon>
        <taxon>Neopterygii</taxon>
        <taxon>Teleostei</taxon>
        <taxon>Neoteleostei</taxon>
        <taxon>Acanthomorphata</taxon>
        <taxon>Eupercaria</taxon>
        <taxon>Perciformes</taxon>
        <taxon>Cottioidei</taxon>
        <taxon>Cottales</taxon>
        <taxon>Liparidae</taxon>
        <taxon>Liparis</taxon>
    </lineage>
</organism>
<feature type="compositionally biased region" description="Basic and acidic residues" evidence="1">
    <location>
        <begin position="68"/>
        <end position="80"/>
    </location>
</feature>
<name>A0A4Z2ERX4_9TELE</name>
<dbReference type="AlphaFoldDB" id="A0A4Z2ERX4"/>
<keyword evidence="3" id="KW-1185">Reference proteome</keyword>
<feature type="compositionally biased region" description="Gly residues" evidence="1">
    <location>
        <begin position="56"/>
        <end position="65"/>
    </location>
</feature>
<feature type="compositionally biased region" description="Gly residues" evidence="1">
    <location>
        <begin position="10"/>
        <end position="20"/>
    </location>
</feature>
<evidence type="ECO:0000313" key="3">
    <source>
        <dbReference type="Proteomes" id="UP000314294"/>
    </source>
</evidence>
<dbReference type="EMBL" id="SRLO01003353">
    <property type="protein sequence ID" value="TNN31558.1"/>
    <property type="molecule type" value="Genomic_DNA"/>
</dbReference>